<dbReference type="AlphaFoldDB" id="A0A4Z2HGJ3"/>
<sequence>MVTEETSDAYWSVTMLASTAESTSSSSGMADTEARRSLSAAGSEEKAPAPGGARASDAS</sequence>
<feature type="region of interest" description="Disordered" evidence="1">
    <location>
        <begin position="18"/>
        <end position="59"/>
    </location>
</feature>
<comment type="caution">
    <text evidence="2">The sequence shown here is derived from an EMBL/GenBank/DDBJ whole genome shotgun (WGS) entry which is preliminary data.</text>
</comment>
<accession>A0A4Z2HGJ3</accession>
<evidence type="ECO:0000256" key="1">
    <source>
        <dbReference type="SAM" id="MobiDB-lite"/>
    </source>
</evidence>
<dbReference type="Proteomes" id="UP000314294">
    <property type="component" value="Unassembled WGS sequence"/>
</dbReference>
<gene>
    <name evidence="2" type="ORF">EYF80_024861</name>
</gene>
<organism evidence="2 3">
    <name type="scientific">Liparis tanakae</name>
    <name type="common">Tanaka's snailfish</name>
    <dbReference type="NCBI Taxonomy" id="230148"/>
    <lineage>
        <taxon>Eukaryota</taxon>
        <taxon>Metazoa</taxon>
        <taxon>Chordata</taxon>
        <taxon>Craniata</taxon>
        <taxon>Vertebrata</taxon>
        <taxon>Euteleostomi</taxon>
        <taxon>Actinopterygii</taxon>
        <taxon>Neopterygii</taxon>
        <taxon>Teleostei</taxon>
        <taxon>Neoteleostei</taxon>
        <taxon>Acanthomorphata</taxon>
        <taxon>Eupercaria</taxon>
        <taxon>Perciformes</taxon>
        <taxon>Cottioidei</taxon>
        <taxon>Cottales</taxon>
        <taxon>Liparidae</taxon>
        <taxon>Liparis</taxon>
    </lineage>
</organism>
<dbReference type="EMBL" id="SRLO01000243">
    <property type="protein sequence ID" value="TNN64977.1"/>
    <property type="molecule type" value="Genomic_DNA"/>
</dbReference>
<feature type="compositionally biased region" description="Low complexity" evidence="1">
    <location>
        <begin position="18"/>
        <end position="27"/>
    </location>
</feature>
<proteinExistence type="predicted"/>
<name>A0A4Z2HGJ3_9TELE</name>
<keyword evidence="3" id="KW-1185">Reference proteome</keyword>
<reference evidence="2 3" key="1">
    <citation type="submission" date="2019-03" db="EMBL/GenBank/DDBJ databases">
        <title>First draft genome of Liparis tanakae, snailfish: a comprehensive survey of snailfish specific genes.</title>
        <authorList>
            <person name="Kim W."/>
            <person name="Song I."/>
            <person name="Jeong J.-H."/>
            <person name="Kim D."/>
            <person name="Kim S."/>
            <person name="Ryu S."/>
            <person name="Song J.Y."/>
            <person name="Lee S.K."/>
        </authorList>
    </citation>
    <scope>NUCLEOTIDE SEQUENCE [LARGE SCALE GENOMIC DNA]</scope>
    <source>
        <tissue evidence="2">Muscle</tissue>
    </source>
</reference>
<evidence type="ECO:0000313" key="3">
    <source>
        <dbReference type="Proteomes" id="UP000314294"/>
    </source>
</evidence>
<protein>
    <submittedName>
        <fullName evidence="2">Uncharacterized protein</fullName>
    </submittedName>
</protein>
<evidence type="ECO:0000313" key="2">
    <source>
        <dbReference type="EMBL" id="TNN64977.1"/>
    </source>
</evidence>